<keyword evidence="2" id="KW-0812">Transmembrane</keyword>
<feature type="transmembrane region" description="Helical" evidence="2">
    <location>
        <begin position="149"/>
        <end position="174"/>
    </location>
</feature>
<dbReference type="PANTHER" id="PTHR21398:SF6">
    <property type="entry name" value="AGAP007094-PA"/>
    <property type="match status" value="1"/>
</dbReference>
<evidence type="ECO:0000313" key="5">
    <source>
        <dbReference type="Proteomes" id="UP001234178"/>
    </source>
</evidence>
<evidence type="ECO:0000256" key="1">
    <source>
        <dbReference type="SAM" id="MobiDB-lite"/>
    </source>
</evidence>
<evidence type="ECO:0000256" key="3">
    <source>
        <dbReference type="SAM" id="SignalP"/>
    </source>
</evidence>
<feature type="region of interest" description="Disordered" evidence="1">
    <location>
        <begin position="250"/>
        <end position="280"/>
    </location>
</feature>
<keyword evidence="2" id="KW-0472">Membrane</keyword>
<keyword evidence="3" id="KW-0732">Signal</keyword>
<proteinExistence type="predicted"/>
<feature type="chain" id="PRO_5047127612" description="Proteasome assembly chaperone 2" evidence="3">
    <location>
        <begin position="25"/>
        <end position="473"/>
    </location>
</feature>
<dbReference type="InterPro" id="IPR006631">
    <property type="entry name" value="DM4_12"/>
</dbReference>
<organism evidence="4 5">
    <name type="scientific">Daphnia magna</name>
    <dbReference type="NCBI Taxonomy" id="35525"/>
    <lineage>
        <taxon>Eukaryota</taxon>
        <taxon>Metazoa</taxon>
        <taxon>Ecdysozoa</taxon>
        <taxon>Arthropoda</taxon>
        <taxon>Crustacea</taxon>
        <taxon>Branchiopoda</taxon>
        <taxon>Diplostraca</taxon>
        <taxon>Cladocera</taxon>
        <taxon>Anomopoda</taxon>
        <taxon>Daphniidae</taxon>
        <taxon>Daphnia</taxon>
    </lineage>
</organism>
<feature type="signal peptide" evidence="3">
    <location>
        <begin position="1"/>
        <end position="24"/>
    </location>
</feature>
<evidence type="ECO:0000256" key="2">
    <source>
        <dbReference type="SAM" id="Phobius"/>
    </source>
</evidence>
<gene>
    <name evidence="4" type="ORF">OUZ56_020099</name>
</gene>
<dbReference type="Pfam" id="PF07841">
    <property type="entry name" value="DM4_12"/>
    <property type="match status" value="1"/>
</dbReference>
<feature type="compositionally biased region" description="Acidic residues" evidence="1">
    <location>
        <begin position="260"/>
        <end position="280"/>
    </location>
</feature>
<feature type="transmembrane region" description="Helical" evidence="2">
    <location>
        <begin position="111"/>
        <end position="137"/>
    </location>
</feature>
<dbReference type="PANTHER" id="PTHR21398">
    <property type="entry name" value="AGAP007094-PA"/>
    <property type="match status" value="1"/>
</dbReference>
<keyword evidence="5" id="KW-1185">Reference proteome</keyword>
<evidence type="ECO:0000313" key="4">
    <source>
        <dbReference type="EMBL" id="KAK4010979.1"/>
    </source>
</evidence>
<sequence>MRSRLSILMLICLQLAITLQPSQSSVHHPPGFKLKELIHKGFHELEALHEKHATGKAVIQSRKFGLGIKAILLKPLLLIVLAKIKLALLLGKPFALLALKKLLLKAALGKLLLKIPLILLGGKAVILAKVLALKFALVTKGLIGLKAPLALLFLGGFLKGAIGGTGFGLALGLAGSLLKLKGLGANEEEYDEPSYTYLPPPPPPVYSSGPSPYFYAPEYSAPAPLYSNVGSFAGFATGYENNAGVFTGGYENGRKKRDVEEENESEEEFDSEEDNFEESPEELRLEFEAARTNGNAYLYMAAQFDEQSCGHRLMCEVYQKSQQSLTEDEKILRNIFGYPMSPLNEEDKDTPKESYYRAAQIGASQQGRANNQICARFYSTCPHNAEQLIRIFIADDNANDIETGHRPAIQQRPQTSVRLPFYHQRQPSVSPVLTRLAHNQQSHVIKTTQQQARRSTETPVAPLRQRLVSPAAV</sequence>
<dbReference type="Proteomes" id="UP001234178">
    <property type="component" value="Unassembled WGS sequence"/>
</dbReference>
<protein>
    <recommendedName>
        <fullName evidence="6">Proteasome assembly chaperone 2</fullName>
    </recommendedName>
</protein>
<accession>A0ABQ9ZDK2</accession>
<dbReference type="EMBL" id="JAOYFB010000003">
    <property type="protein sequence ID" value="KAK4010979.1"/>
    <property type="molecule type" value="Genomic_DNA"/>
</dbReference>
<comment type="caution">
    <text evidence="4">The sequence shown here is derived from an EMBL/GenBank/DDBJ whole genome shotgun (WGS) entry which is preliminary data.</text>
</comment>
<keyword evidence="2" id="KW-1133">Transmembrane helix</keyword>
<name>A0ABQ9ZDK2_9CRUS</name>
<evidence type="ECO:0008006" key="6">
    <source>
        <dbReference type="Google" id="ProtNLM"/>
    </source>
</evidence>
<reference evidence="4 5" key="1">
    <citation type="journal article" date="2023" name="Nucleic Acids Res.">
        <title>The hologenome of Daphnia magna reveals possible DNA methylation and microbiome-mediated evolution of the host genome.</title>
        <authorList>
            <person name="Chaturvedi A."/>
            <person name="Li X."/>
            <person name="Dhandapani V."/>
            <person name="Marshall H."/>
            <person name="Kissane S."/>
            <person name="Cuenca-Cambronero M."/>
            <person name="Asole G."/>
            <person name="Calvet F."/>
            <person name="Ruiz-Romero M."/>
            <person name="Marangio P."/>
            <person name="Guigo R."/>
            <person name="Rago D."/>
            <person name="Mirbahai L."/>
            <person name="Eastwood N."/>
            <person name="Colbourne J.K."/>
            <person name="Zhou J."/>
            <person name="Mallon E."/>
            <person name="Orsini L."/>
        </authorList>
    </citation>
    <scope>NUCLEOTIDE SEQUENCE [LARGE SCALE GENOMIC DNA]</scope>
    <source>
        <strain evidence="4">LRV0_1</strain>
    </source>
</reference>